<gene>
    <name evidence="5" type="ORF">HMPREF1090_05383</name>
</gene>
<dbReference type="Pfam" id="PF14191">
    <property type="entry name" value="YodL"/>
    <property type="match status" value="1"/>
</dbReference>
<dbReference type="PATRIC" id="fig|999408.3.peg.5781"/>
<dbReference type="Pfam" id="PF14195">
    <property type="entry name" value="DUF4316"/>
    <property type="match status" value="1"/>
</dbReference>
<feature type="domain" description="DUF4316" evidence="3">
    <location>
        <begin position="214"/>
        <end position="255"/>
    </location>
</feature>
<evidence type="ECO:0008006" key="7">
    <source>
        <dbReference type="Google" id="ProtNLM"/>
    </source>
</evidence>
<dbReference type="Proteomes" id="UP000013085">
    <property type="component" value="Unassembled WGS sequence"/>
</dbReference>
<dbReference type="AlphaFoldDB" id="A0A0E2H2R9"/>
<dbReference type="HOGENOM" id="CLU_936223_0_0_9"/>
<feature type="compositionally biased region" description="Basic and acidic residues" evidence="1">
    <location>
        <begin position="246"/>
        <end position="263"/>
    </location>
</feature>
<dbReference type="Pfam" id="PF18832">
    <property type="entry name" value="LPD18"/>
    <property type="match status" value="1"/>
</dbReference>
<comment type="caution">
    <text evidence="5">The sequence shown here is derived from an EMBL/GenBank/DDBJ whole genome shotgun (WGS) entry which is preliminary data.</text>
</comment>
<protein>
    <recommendedName>
        <fullName evidence="7">DUF4316 domain-containing protein</fullName>
    </recommendedName>
</protein>
<evidence type="ECO:0000256" key="1">
    <source>
        <dbReference type="SAM" id="MobiDB-lite"/>
    </source>
</evidence>
<evidence type="ECO:0000313" key="6">
    <source>
        <dbReference type="Proteomes" id="UP000013085"/>
    </source>
</evidence>
<evidence type="ECO:0000259" key="3">
    <source>
        <dbReference type="Pfam" id="PF14195"/>
    </source>
</evidence>
<name>A0A0E2H2R9_9FIRM</name>
<evidence type="ECO:0000313" key="5">
    <source>
        <dbReference type="EMBL" id="ENZ07041.1"/>
    </source>
</evidence>
<sequence length="283" mass="32398">MSTSQFAVYQLKRKPELRNLLFRMYEELAQEQIPVQVANYEQVYLGTMKSGETPEQIKKELEKKQPHNYKGHAVSTSDVLILNDNGVTTTYYVNKDTFIEIPDFMKVTSSENGGLTKDTVGYEIEGKDGTWEVVDYLLVEGKNYFLMEHEQYGKDVAYVVLDQKGNVLVDSTYNGFDDVVKQKILDSLHPPVQEQSGNSKPKLDNWQKYMENGEYLRSAEITEEANYNMIDGLKNNAAPKDKKPRPKESVLAKLNEKKEEVARRSGQKAMQQVMGTEAERTKK</sequence>
<dbReference type="RefSeq" id="WP_002594788.1">
    <property type="nucleotide sequence ID" value="NZ_KB850995.1"/>
</dbReference>
<feature type="domain" description="Large polyvalent protein-associated" evidence="4">
    <location>
        <begin position="114"/>
        <end position="194"/>
    </location>
</feature>
<dbReference type="EMBL" id="AGYR01000070">
    <property type="protein sequence ID" value="ENZ07041.1"/>
    <property type="molecule type" value="Genomic_DNA"/>
</dbReference>
<proteinExistence type="predicted"/>
<feature type="region of interest" description="Disordered" evidence="1">
    <location>
        <begin position="233"/>
        <end position="283"/>
    </location>
</feature>
<dbReference type="InterPro" id="IPR025923">
    <property type="entry name" value="YodL-like_dom"/>
</dbReference>
<dbReference type="InterPro" id="IPR041258">
    <property type="entry name" value="LPD18"/>
</dbReference>
<dbReference type="InterPro" id="IPR025465">
    <property type="entry name" value="DUF4316"/>
</dbReference>
<feature type="domain" description="YodL-like" evidence="2">
    <location>
        <begin position="6"/>
        <end position="104"/>
    </location>
</feature>
<reference evidence="5 6" key="1">
    <citation type="submission" date="2013-01" db="EMBL/GenBank/DDBJ databases">
        <title>The Genome Sequence of Clostridium clostridioforme 90A8.</title>
        <authorList>
            <consortium name="The Broad Institute Genome Sequencing Platform"/>
            <person name="Earl A."/>
            <person name="Ward D."/>
            <person name="Feldgarden M."/>
            <person name="Gevers D."/>
            <person name="Courvalin P."/>
            <person name="Lambert T."/>
            <person name="Walker B."/>
            <person name="Young S.K."/>
            <person name="Zeng Q."/>
            <person name="Gargeya S."/>
            <person name="Fitzgerald M."/>
            <person name="Haas B."/>
            <person name="Abouelleil A."/>
            <person name="Alvarado L."/>
            <person name="Arachchi H.M."/>
            <person name="Berlin A.M."/>
            <person name="Chapman S.B."/>
            <person name="Dewar J."/>
            <person name="Goldberg J."/>
            <person name="Griggs A."/>
            <person name="Gujja S."/>
            <person name="Hansen M."/>
            <person name="Howarth C."/>
            <person name="Imamovic A."/>
            <person name="Larimer J."/>
            <person name="McCowan C."/>
            <person name="Murphy C."/>
            <person name="Neiman D."/>
            <person name="Pearson M."/>
            <person name="Priest M."/>
            <person name="Roberts A."/>
            <person name="Saif S."/>
            <person name="Shea T."/>
            <person name="Sisk P."/>
            <person name="Sykes S."/>
            <person name="Wortman J."/>
            <person name="Nusbaum C."/>
            <person name="Birren B."/>
        </authorList>
    </citation>
    <scope>NUCLEOTIDE SEQUENCE [LARGE SCALE GENOMIC DNA]</scope>
    <source>
        <strain evidence="5 6">90A8</strain>
    </source>
</reference>
<evidence type="ECO:0000259" key="4">
    <source>
        <dbReference type="Pfam" id="PF18832"/>
    </source>
</evidence>
<organism evidence="5 6">
    <name type="scientific">[Clostridium] clostridioforme 90A8</name>
    <dbReference type="NCBI Taxonomy" id="999408"/>
    <lineage>
        <taxon>Bacteria</taxon>
        <taxon>Bacillati</taxon>
        <taxon>Bacillota</taxon>
        <taxon>Clostridia</taxon>
        <taxon>Lachnospirales</taxon>
        <taxon>Lachnospiraceae</taxon>
        <taxon>Enterocloster</taxon>
    </lineage>
</organism>
<evidence type="ECO:0000259" key="2">
    <source>
        <dbReference type="Pfam" id="PF14191"/>
    </source>
</evidence>
<accession>A0A0E2H2R9</accession>